<dbReference type="FunFam" id="3.30.70.80:FF:000002">
    <property type="entry name" value="Subtilisin-like protease SBT5.3"/>
    <property type="match status" value="1"/>
</dbReference>
<feature type="domain" description="Peptidase S8/S53" evidence="7">
    <location>
        <begin position="206"/>
        <end position="522"/>
    </location>
</feature>
<comment type="caution">
    <text evidence="10">The sequence shown here is derived from an EMBL/GenBank/DDBJ whole genome shotgun (WGS) entry which is preliminary data.</text>
</comment>
<evidence type="ECO:0000256" key="6">
    <source>
        <dbReference type="PROSITE-ProRule" id="PRU01240"/>
    </source>
</evidence>
<feature type="domain" description="PA" evidence="8">
    <location>
        <begin position="370"/>
        <end position="465"/>
    </location>
</feature>
<evidence type="ECO:0000256" key="5">
    <source>
        <dbReference type="ARBA" id="ARBA00022825"/>
    </source>
</evidence>
<dbReference type="GO" id="GO:0004252">
    <property type="term" value="F:serine-type endopeptidase activity"/>
    <property type="evidence" value="ECO:0007669"/>
    <property type="project" value="InterPro"/>
</dbReference>
<dbReference type="InterPro" id="IPR003137">
    <property type="entry name" value="PA_domain"/>
</dbReference>
<evidence type="ECO:0000256" key="4">
    <source>
        <dbReference type="ARBA" id="ARBA00022801"/>
    </source>
</evidence>
<dbReference type="InterPro" id="IPR010259">
    <property type="entry name" value="S8pro/Inhibitor_I9"/>
</dbReference>
<evidence type="ECO:0000259" key="8">
    <source>
        <dbReference type="Pfam" id="PF02225"/>
    </source>
</evidence>
<dbReference type="Proteomes" id="UP000288805">
    <property type="component" value="Unassembled WGS sequence"/>
</dbReference>
<dbReference type="PROSITE" id="PS51892">
    <property type="entry name" value="SUBTILASE"/>
    <property type="match status" value="1"/>
</dbReference>
<feature type="domain" description="Inhibitor I9" evidence="9">
    <location>
        <begin position="11"/>
        <end position="96"/>
    </location>
</feature>
<gene>
    <name evidence="10" type="primary">AIR3_13</name>
    <name evidence="10" type="ORF">CK203_026982</name>
</gene>
<evidence type="ECO:0000256" key="1">
    <source>
        <dbReference type="ARBA" id="ARBA00011073"/>
    </source>
</evidence>
<dbReference type="AlphaFoldDB" id="A0A438HRR1"/>
<dbReference type="GO" id="GO:0006508">
    <property type="term" value="P:proteolysis"/>
    <property type="evidence" value="ECO:0007669"/>
    <property type="project" value="UniProtKB-KW"/>
</dbReference>
<dbReference type="Pfam" id="PF00082">
    <property type="entry name" value="Peptidase_S8"/>
    <property type="match status" value="1"/>
</dbReference>
<comment type="caution">
    <text evidence="6">Lacks conserved residue(s) required for the propagation of feature annotation.</text>
</comment>
<dbReference type="Pfam" id="PF05922">
    <property type="entry name" value="Inhibitor_I9"/>
    <property type="match status" value="1"/>
</dbReference>
<proteinExistence type="inferred from homology"/>
<dbReference type="Gene3D" id="3.50.30.30">
    <property type="match status" value="1"/>
</dbReference>
<dbReference type="Gene3D" id="3.30.70.80">
    <property type="entry name" value="Peptidase S8 propeptide/proteinase inhibitor I9"/>
    <property type="match status" value="1"/>
</dbReference>
<dbReference type="CDD" id="cd02120">
    <property type="entry name" value="PA_subtilisin_like"/>
    <property type="match status" value="1"/>
</dbReference>
<dbReference type="PANTHER" id="PTHR10795">
    <property type="entry name" value="PROPROTEIN CONVERTASE SUBTILISIN/KEXIN"/>
    <property type="match status" value="1"/>
</dbReference>
<evidence type="ECO:0000256" key="2">
    <source>
        <dbReference type="ARBA" id="ARBA00022670"/>
    </source>
</evidence>
<keyword evidence="2 10" id="KW-0645">Protease</keyword>
<dbReference type="EMBL" id="QGNW01000186">
    <property type="protein sequence ID" value="RVW87135.1"/>
    <property type="molecule type" value="Genomic_DNA"/>
</dbReference>
<dbReference type="Gene3D" id="3.40.50.200">
    <property type="entry name" value="Peptidase S8/S53 domain"/>
    <property type="match status" value="1"/>
</dbReference>
<evidence type="ECO:0000313" key="10">
    <source>
        <dbReference type="EMBL" id="RVW87135.1"/>
    </source>
</evidence>
<reference evidence="10 11" key="1">
    <citation type="journal article" date="2018" name="PLoS Genet.">
        <title>Population sequencing reveals clonal diversity and ancestral inbreeding in the grapevine cultivar Chardonnay.</title>
        <authorList>
            <person name="Roach M.J."/>
            <person name="Johnson D.L."/>
            <person name="Bohlmann J."/>
            <person name="van Vuuren H.J."/>
            <person name="Jones S.J."/>
            <person name="Pretorius I.S."/>
            <person name="Schmidt S.A."/>
            <person name="Borneman A.R."/>
        </authorList>
    </citation>
    <scope>NUCLEOTIDE SEQUENCE [LARGE SCALE GENOMIC DNA]</scope>
    <source>
        <strain evidence="11">cv. Chardonnay</strain>
        <tissue evidence="10">Leaf</tissue>
    </source>
</reference>
<organism evidence="10 11">
    <name type="scientific">Vitis vinifera</name>
    <name type="common">Grape</name>
    <dbReference type="NCBI Taxonomy" id="29760"/>
    <lineage>
        <taxon>Eukaryota</taxon>
        <taxon>Viridiplantae</taxon>
        <taxon>Streptophyta</taxon>
        <taxon>Embryophyta</taxon>
        <taxon>Tracheophyta</taxon>
        <taxon>Spermatophyta</taxon>
        <taxon>Magnoliopsida</taxon>
        <taxon>eudicotyledons</taxon>
        <taxon>Gunneridae</taxon>
        <taxon>Pentapetalae</taxon>
        <taxon>rosids</taxon>
        <taxon>Vitales</taxon>
        <taxon>Vitaceae</taxon>
        <taxon>Viteae</taxon>
        <taxon>Vitis</taxon>
    </lineage>
</organism>
<evidence type="ECO:0000259" key="9">
    <source>
        <dbReference type="Pfam" id="PF05922"/>
    </source>
</evidence>
<evidence type="ECO:0000259" key="7">
    <source>
        <dbReference type="Pfam" id="PF00082"/>
    </source>
</evidence>
<sequence>MQCPTLALKRSYVVYLGGHSHGSQRTSEMDLNRITDSHHDLLGSCLGSKEKAQESIFYSYTHHINGFAANLEDEEAAELSKRPGVVSIFLNQKHKLQTTRSWEFLGLERNGEIPADSIWVKARLVFGLNQKVSMTKEWDRFHQSGKVTVSPMMTLSATGFSLFTCSQPQLHKKRYMQNFLMKLIGARYFNRGVEAKLGSPLNSSYQTVRDTNGHGTHTLSTAGGRFVGGANLLGSGYGTAKGGSPSARVASYKSCWPDCNDADVLAAIDAAIHDGVDILSLSIAFVSRDYFLDSIAIGSLHAVQNGIVVVCAGGNSGPTPGSVTNSAPWIITVAASTIDREFPSNVMLGNNKQFKGLSFKTNSLTAEKFYPLVYSVDARAANASARDAQLCSVGSLDPKKVKGKIVYCLVDPSGLNALNVEKSWVVAQAGGIGMILANHLTTATLIPQAHFVPTSRVSAADGLAILLYIHTTKYPVAYISGATEVGTVTAPIMASFSSQGPNTITPEILKPDITAPGVQIIAAYTEARGLHFSNQIIVVFSSTSYLVLQCHALMFLEL</sequence>
<keyword evidence="4" id="KW-0378">Hydrolase</keyword>
<dbReference type="InterPro" id="IPR036852">
    <property type="entry name" value="Peptidase_S8/S53_dom_sf"/>
</dbReference>
<dbReference type="Pfam" id="PF02225">
    <property type="entry name" value="PA"/>
    <property type="match status" value="1"/>
</dbReference>
<name>A0A438HRR1_VITVI</name>
<dbReference type="InterPro" id="IPR000209">
    <property type="entry name" value="Peptidase_S8/S53_dom"/>
</dbReference>
<keyword evidence="3" id="KW-0732">Signal</keyword>
<keyword evidence="5" id="KW-0720">Serine protease</keyword>
<dbReference type="InterPro" id="IPR045051">
    <property type="entry name" value="SBT"/>
</dbReference>
<dbReference type="FunFam" id="3.50.30.30:FF:000005">
    <property type="entry name" value="subtilisin-like protease SBT1.5"/>
    <property type="match status" value="1"/>
</dbReference>
<dbReference type="InterPro" id="IPR037045">
    <property type="entry name" value="S8pro/Inhibitor_I9_sf"/>
</dbReference>
<evidence type="ECO:0000313" key="11">
    <source>
        <dbReference type="Proteomes" id="UP000288805"/>
    </source>
</evidence>
<evidence type="ECO:0000256" key="3">
    <source>
        <dbReference type="ARBA" id="ARBA00022729"/>
    </source>
</evidence>
<comment type="similarity">
    <text evidence="1 6">Belongs to the peptidase S8 family.</text>
</comment>
<protein>
    <submittedName>
        <fullName evidence="10">Subtilisin-like protease SBT5.3</fullName>
    </submittedName>
</protein>
<accession>A0A438HRR1</accession>
<dbReference type="SUPFAM" id="SSF52743">
    <property type="entry name" value="Subtilisin-like"/>
    <property type="match status" value="1"/>
</dbReference>